<keyword evidence="8" id="KW-1185">Reference proteome</keyword>
<evidence type="ECO:0000259" key="6">
    <source>
        <dbReference type="PROSITE" id="PS51733"/>
    </source>
</evidence>
<dbReference type="Pfam" id="PF08279">
    <property type="entry name" value="HTH_11"/>
    <property type="match status" value="1"/>
</dbReference>
<dbReference type="eggNOG" id="COG1654">
    <property type="taxonomic scope" value="Bacteria"/>
</dbReference>
<keyword evidence="5" id="KW-0804">Transcription</keyword>
<dbReference type="SUPFAM" id="SSF50037">
    <property type="entry name" value="C-terminal domain of transcriptional repressors"/>
    <property type="match status" value="1"/>
</dbReference>
<dbReference type="SUPFAM" id="SSF55681">
    <property type="entry name" value="Class II aaRS and biotin synthetases"/>
    <property type="match status" value="1"/>
</dbReference>
<feature type="binding site" evidence="5">
    <location>
        <position position="181"/>
    </location>
    <ligand>
        <name>biotin</name>
        <dbReference type="ChEBI" id="CHEBI:57586"/>
    </ligand>
</feature>
<keyword evidence="5" id="KW-0805">Transcription regulation</keyword>
<evidence type="ECO:0000256" key="2">
    <source>
        <dbReference type="ARBA" id="ARBA00022741"/>
    </source>
</evidence>
<dbReference type="InterPro" id="IPR045864">
    <property type="entry name" value="aa-tRNA-synth_II/BPL/LPL"/>
</dbReference>
<dbReference type="InterPro" id="IPR004143">
    <property type="entry name" value="BPL_LPL_catalytic"/>
</dbReference>
<dbReference type="PATRIC" id="fig|1140003.3.peg.1634"/>
<dbReference type="InterPro" id="IPR036388">
    <property type="entry name" value="WH-like_DNA-bd_sf"/>
</dbReference>
<dbReference type="Pfam" id="PF03099">
    <property type="entry name" value="BPL_LplA_LipB"/>
    <property type="match status" value="1"/>
</dbReference>
<dbReference type="AlphaFoldDB" id="S0KPA6"/>
<dbReference type="Proteomes" id="UP000015961">
    <property type="component" value="Unassembled WGS sequence"/>
</dbReference>
<gene>
    <name evidence="5" type="primary">birA</name>
    <name evidence="7" type="ORF">I573_00894</name>
</gene>
<feature type="binding site" evidence="5">
    <location>
        <position position="111"/>
    </location>
    <ligand>
        <name>biotin</name>
        <dbReference type="ChEBI" id="CHEBI:57586"/>
    </ligand>
</feature>
<dbReference type="OrthoDB" id="9807064at2"/>
<dbReference type="PANTHER" id="PTHR12835">
    <property type="entry name" value="BIOTIN PROTEIN LIGASE"/>
    <property type="match status" value="1"/>
</dbReference>
<dbReference type="eggNOG" id="COG0340">
    <property type="taxonomic scope" value="Bacteria"/>
</dbReference>
<dbReference type="InterPro" id="IPR004408">
    <property type="entry name" value="Biotin_CoA_COase_ligase"/>
</dbReference>
<dbReference type="InterPro" id="IPR008988">
    <property type="entry name" value="Transcriptional_repressor_C"/>
</dbReference>
<dbReference type="PANTHER" id="PTHR12835:SF5">
    <property type="entry name" value="BIOTIN--PROTEIN LIGASE"/>
    <property type="match status" value="1"/>
</dbReference>
<dbReference type="GO" id="GO:0005737">
    <property type="term" value="C:cytoplasm"/>
    <property type="evidence" value="ECO:0007669"/>
    <property type="project" value="TreeGrafter"/>
</dbReference>
<keyword evidence="5" id="KW-0678">Repressor</keyword>
<dbReference type="InterPro" id="IPR013196">
    <property type="entry name" value="HTH_11"/>
</dbReference>
<reference evidence="7 8" key="1">
    <citation type="submission" date="2013-03" db="EMBL/GenBank/DDBJ databases">
        <title>The Genome Sequence of Enterococcus sulfureus ATCC_49903 (PacBio/Illumina hybrid assembly).</title>
        <authorList>
            <consortium name="The Broad Institute Genomics Platform"/>
            <consortium name="The Broad Institute Genome Sequencing Center for Infectious Disease"/>
            <person name="Earl A."/>
            <person name="Russ C."/>
            <person name="Gilmore M."/>
            <person name="Surin D."/>
            <person name="Walker B."/>
            <person name="Young S."/>
            <person name="Zeng Q."/>
            <person name="Gargeya S."/>
            <person name="Fitzgerald M."/>
            <person name="Haas B."/>
            <person name="Abouelleil A."/>
            <person name="Allen A.W."/>
            <person name="Alvarado L."/>
            <person name="Arachchi H.M."/>
            <person name="Berlin A.M."/>
            <person name="Chapman S.B."/>
            <person name="Gainer-Dewar J."/>
            <person name="Goldberg J."/>
            <person name="Griggs A."/>
            <person name="Gujja S."/>
            <person name="Hansen M."/>
            <person name="Howarth C."/>
            <person name="Imamovic A."/>
            <person name="Ireland A."/>
            <person name="Larimer J."/>
            <person name="McCowan C."/>
            <person name="Murphy C."/>
            <person name="Pearson M."/>
            <person name="Poon T.W."/>
            <person name="Priest M."/>
            <person name="Roberts A."/>
            <person name="Saif S."/>
            <person name="Shea T."/>
            <person name="Sisk P."/>
            <person name="Sykes S."/>
            <person name="Wortman J."/>
            <person name="Nusbaum C."/>
            <person name="Birren B."/>
        </authorList>
    </citation>
    <scope>NUCLEOTIDE SEQUENCE [LARGE SCALE GENOMIC DNA]</scope>
    <source>
        <strain evidence="7 8">ATCC 49903</strain>
    </source>
</reference>
<sequence length="322" mass="36081">MSTKAKILDVMKQAPDTVFSGEKLAQLLDISRTSIWKAIRELEKEGYRFEHLKTGYLYKQSDVLATTDMTCLSLPKEQIYLKKRTDSTMNDAKNGLLAHVKTPALFVSEAQDGGHGRFNRPFFSPEGQIYMSLILEPNQTFEELPQYTLLAAVALSLAIDELTGLSTEIKWVNDIYLNGKKICGILSEATSDIETGQISSVTIGIGINFSIDPALFPEPLQKKATSLFKGQATSVTRNQLIQLVWQNFFDLIAGLPDQSYMKIYRQKSLVLNREVSFVKQQVTYTGIARDITNQGELIVDTPQQTFSLSSGEISLTHIDNYF</sequence>
<feature type="DNA-binding region" description="H-T-H motif" evidence="5">
    <location>
        <begin position="21"/>
        <end position="40"/>
    </location>
</feature>
<dbReference type="Gene3D" id="2.30.30.100">
    <property type="match status" value="1"/>
</dbReference>
<dbReference type="InterPro" id="IPR036390">
    <property type="entry name" value="WH_DNA-bd_sf"/>
</dbReference>
<keyword evidence="1 5" id="KW-0436">Ligase</keyword>
<keyword evidence="2 5" id="KW-0547">Nucleotide-binding</keyword>
<keyword evidence="4 5" id="KW-0092">Biotin</keyword>
<dbReference type="GO" id="GO:0005524">
    <property type="term" value="F:ATP binding"/>
    <property type="evidence" value="ECO:0007669"/>
    <property type="project" value="UniProtKB-UniRule"/>
</dbReference>
<comment type="caution">
    <text evidence="5">Lacks conserved residue(s) required for the propagation of feature annotation.</text>
</comment>
<dbReference type="PROSITE" id="PS51733">
    <property type="entry name" value="BPL_LPL_CATALYTIC"/>
    <property type="match status" value="1"/>
</dbReference>
<dbReference type="GO" id="GO:0006355">
    <property type="term" value="P:regulation of DNA-templated transcription"/>
    <property type="evidence" value="ECO:0007669"/>
    <property type="project" value="UniProtKB-UniRule"/>
</dbReference>
<accession>S0KPA6</accession>
<dbReference type="EC" id="6.3.4.15" evidence="5"/>
<dbReference type="HAMAP" id="MF_00978">
    <property type="entry name" value="Bifunct_BirA"/>
    <property type="match status" value="1"/>
</dbReference>
<evidence type="ECO:0000313" key="7">
    <source>
        <dbReference type="EMBL" id="EOT86141.1"/>
    </source>
</evidence>
<dbReference type="InterPro" id="IPR003142">
    <property type="entry name" value="BPL_C"/>
</dbReference>
<feature type="domain" description="BPL/LPL catalytic" evidence="6">
    <location>
        <begin position="73"/>
        <end position="256"/>
    </location>
</feature>
<dbReference type="Gene3D" id="1.10.10.10">
    <property type="entry name" value="Winged helix-like DNA-binding domain superfamily/Winged helix DNA-binding domain"/>
    <property type="match status" value="1"/>
</dbReference>
<comment type="similarity">
    <text evidence="5">Belongs to the biotin--protein ligase family.</text>
</comment>
<evidence type="ECO:0000256" key="4">
    <source>
        <dbReference type="ARBA" id="ARBA00023267"/>
    </source>
</evidence>
<dbReference type="InterPro" id="IPR030855">
    <property type="entry name" value="Bifunct_BirA"/>
</dbReference>
<dbReference type="Pfam" id="PF02237">
    <property type="entry name" value="BPL_C"/>
    <property type="match status" value="1"/>
</dbReference>
<dbReference type="RefSeq" id="WP_016186133.1">
    <property type="nucleotide sequence ID" value="NZ_ASWO01000003.1"/>
</dbReference>
<dbReference type="Gene3D" id="3.30.930.10">
    <property type="entry name" value="Bira Bifunctional Protein, Domain 2"/>
    <property type="match status" value="1"/>
</dbReference>
<comment type="caution">
    <text evidence="7">The sequence shown here is derived from an EMBL/GenBank/DDBJ whole genome shotgun (WGS) entry which is preliminary data.</text>
</comment>
<dbReference type="SUPFAM" id="SSF46785">
    <property type="entry name" value="Winged helix' DNA-binding domain"/>
    <property type="match status" value="1"/>
</dbReference>
<evidence type="ECO:0000256" key="5">
    <source>
        <dbReference type="HAMAP-Rule" id="MF_00978"/>
    </source>
</evidence>
<comment type="catalytic activity">
    <reaction evidence="5">
        <text>biotin + L-lysyl-[protein] + ATP = N(6)-biotinyl-L-lysyl-[protein] + AMP + diphosphate + H(+)</text>
        <dbReference type="Rhea" id="RHEA:11756"/>
        <dbReference type="Rhea" id="RHEA-COMP:9752"/>
        <dbReference type="Rhea" id="RHEA-COMP:10505"/>
        <dbReference type="ChEBI" id="CHEBI:15378"/>
        <dbReference type="ChEBI" id="CHEBI:29969"/>
        <dbReference type="ChEBI" id="CHEBI:30616"/>
        <dbReference type="ChEBI" id="CHEBI:33019"/>
        <dbReference type="ChEBI" id="CHEBI:57586"/>
        <dbReference type="ChEBI" id="CHEBI:83144"/>
        <dbReference type="ChEBI" id="CHEBI:456215"/>
        <dbReference type="EC" id="6.3.4.15"/>
    </reaction>
</comment>
<dbReference type="CDD" id="cd16442">
    <property type="entry name" value="BPL"/>
    <property type="match status" value="1"/>
</dbReference>
<dbReference type="GO" id="GO:0009249">
    <property type="term" value="P:protein lipoylation"/>
    <property type="evidence" value="ECO:0007669"/>
    <property type="project" value="UniProtKB-ARBA"/>
</dbReference>
<keyword evidence="3 5" id="KW-0067">ATP-binding</keyword>
<protein>
    <recommendedName>
        <fullName evidence="5">Bifunctional ligase/repressor BirA</fullName>
    </recommendedName>
    <alternativeName>
        <fullName evidence="5">Biotin--[acetyl-CoA-carboxylase] ligase</fullName>
        <ecNumber evidence="5">6.3.4.15</ecNumber>
    </alternativeName>
    <alternativeName>
        <fullName evidence="5">Biotin--protein ligase</fullName>
    </alternativeName>
    <alternativeName>
        <fullName evidence="5">Biotin-[acetyl-CoA carboxylase] synthetase</fullName>
    </alternativeName>
</protein>
<dbReference type="GO" id="GO:0016740">
    <property type="term" value="F:transferase activity"/>
    <property type="evidence" value="ECO:0007669"/>
    <property type="project" value="UniProtKB-ARBA"/>
</dbReference>
<evidence type="ECO:0000313" key="8">
    <source>
        <dbReference type="Proteomes" id="UP000015961"/>
    </source>
</evidence>
<organism evidence="7 8">
    <name type="scientific">Enterococcus sulfureus ATCC 49903</name>
    <dbReference type="NCBI Taxonomy" id="1140003"/>
    <lineage>
        <taxon>Bacteria</taxon>
        <taxon>Bacillati</taxon>
        <taxon>Bacillota</taxon>
        <taxon>Bacilli</taxon>
        <taxon>Lactobacillales</taxon>
        <taxon>Enterococcaceae</taxon>
        <taxon>Enterococcus</taxon>
    </lineage>
</organism>
<dbReference type="NCBIfam" id="TIGR00121">
    <property type="entry name" value="birA_ligase"/>
    <property type="match status" value="1"/>
</dbReference>
<dbReference type="EMBL" id="ASWO01000003">
    <property type="protein sequence ID" value="EOT86141.1"/>
    <property type="molecule type" value="Genomic_DNA"/>
</dbReference>
<evidence type="ECO:0000256" key="1">
    <source>
        <dbReference type="ARBA" id="ARBA00022598"/>
    </source>
</evidence>
<dbReference type="GO" id="GO:0004077">
    <property type="term" value="F:biotin--[biotin carboxyl-carrier protein] ligase activity"/>
    <property type="evidence" value="ECO:0007669"/>
    <property type="project" value="UniProtKB-UniRule"/>
</dbReference>
<name>S0KPA6_9ENTE</name>
<proteinExistence type="inferred from homology"/>
<comment type="function">
    <text evidence="5">Acts both as a biotin--[acetyl-CoA-carboxylase] ligase and a repressor.</text>
</comment>
<dbReference type="GO" id="GO:0003677">
    <property type="term" value="F:DNA binding"/>
    <property type="evidence" value="ECO:0007669"/>
    <property type="project" value="UniProtKB-UniRule"/>
</dbReference>
<keyword evidence="5" id="KW-0238">DNA-binding</keyword>
<dbReference type="STRING" id="1140003.OMY_01696"/>
<evidence type="ECO:0000256" key="3">
    <source>
        <dbReference type="ARBA" id="ARBA00022840"/>
    </source>
</evidence>